<keyword evidence="4" id="KW-1185">Reference proteome</keyword>
<proteinExistence type="predicted"/>
<dbReference type="Proteomes" id="UP000626092">
    <property type="component" value="Unassembled WGS sequence"/>
</dbReference>
<organism evidence="3 4">
    <name type="scientific">Rhododendron simsii</name>
    <name type="common">Sims's rhododendron</name>
    <dbReference type="NCBI Taxonomy" id="118357"/>
    <lineage>
        <taxon>Eukaryota</taxon>
        <taxon>Viridiplantae</taxon>
        <taxon>Streptophyta</taxon>
        <taxon>Embryophyta</taxon>
        <taxon>Tracheophyta</taxon>
        <taxon>Spermatophyta</taxon>
        <taxon>Magnoliopsida</taxon>
        <taxon>eudicotyledons</taxon>
        <taxon>Gunneridae</taxon>
        <taxon>Pentapetalae</taxon>
        <taxon>asterids</taxon>
        <taxon>Ericales</taxon>
        <taxon>Ericaceae</taxon>
        <taxon>Ericoideae</taxon>
        <taxon>Rhodoreae</taxon>
        <taxon>Rhododendron</taxon>
    </lineage>
</organism>
<evidence type="ECO:0000313" key="3">
    <source>
        <dbReference type="EMBL" id="KAF7135856.1"/>
    </source>
</evidence>
<keyword evidence="2" id="KW-0812">Transmembrane</keyword>
<evidence type="ECO:0000256" key="1">
    <source>
        <dbReference type="SAM" id="MobiDB-lite"/>
    </source>
</evidence>
<feature type="transmembrane region" description="Helical" evidence="2">
    <location>
        <begin position="43"/>
        <end position="61"/>
    </location>
</feature>
<dbReference type="AlphaFoldDB" id="A0A834GPG7"/>
<accession>A0A834GPG7</accession>
<feature type="compositionally biased region" description="Polar residues" evidence="1">
    <location>
        <begin position="1"/>
        <end position="22"/>
    </location>
</feature>
<keyword evidence="2" id="KW-0472">Membrane</keyword>
<protein>
    <submittedName>
        <fullName evidence="3">Uncharacterized protein</fullName>
    </submittedName>
</protein>
<dbReference type="InterPro" id="IPR039624">
    <property type="entry name" value="LEA1/2/D7/KIN2"/>
</dbReference>
<evidence type="ECO:0000313" key="4">
    <source>
        <dbReference type="Proteomes" id="UP000626092"/>
    </source>
</evidence>
<gene>
    <name evidence="3" type="ORF">RHSIM_Rhsim08G0081300</name>
</gene>
<keyword evidence="2" id="KW-1133">Transmembrane helix</keyword>
<dbReference type="PANTHER" id="PTHR34191:SF23">
    <property type="entry name" value="ABA-INDUCIBLE PROTEIN-LIKE"/>
    <property type="match status" value="1"/>
</dbReference>
<comment type="caution">
    <text evidence="3">The sequence shown here is derived from an EMBL/GenBank/DDBJ whole genome shotgun (WGS) entry which is preliminary data.</text>
</comment>
<name>A0A834GPG7_RHOSS</name>
<sequence>MDNSQNASYQTGQAKGQAQEKGNQMMDKASNAAQSCKETMQEVLVLFFFFFCVSYFMKLQISTEKRVSKRRLKHKEQLMQSRMQLA</sequence>
<dbReference type="OrthoDB" id="1736743at2759"/>
<feature type="region of interest" description="Disordered" evidence="1">
    <location>
        <begin position="1"/>
        <end position="32"/>
    </location>
</feature>
<reference evidence="3" key="1">
    <citation type="submission" date="2019-11" db="EMBL/GenBank/DDBJ databases">
        <authorList>
            <person name="Liu Y."/>
            <person name="Hou J."/>
            <person name="Li T.-Q."/>
            <person name="Guan C.-H."/>
            <person name="Wu X."/>
            <person name="Wu H.-Z."/>
            <person name="Ling F."/>
            <person name="Zhang R."/>
            <person name="Shi X.-G."/>
            <person name="Ren J.-P."/>
            <person name="Chen E.-F."/>
            <person name="Sun J.-M."/>
        </authorList>
    </citation>
    <scope>NUCLEOTIDE SEQUENCE</scope>
    <source>
        <strain evidence="3">Adult_tree_wgs_1</strain>
        <tissue evidence="3">Leaves</tissue>
    </source>
</reference>
<dbReference type="PANTHER" id="PTHR34191">
    <property type="entry name" value="LATE EMBRYOGENESIS ABUNDANT PROTEIN (LEA) FAMILY PROTEIN"/>
    <property type="match status" value="1"/>
</dbReference>
<dbReference type="EMBL" id="WJXA01000008">
    <property type="protein sequence ID" value="KAF7135856.1"/>
    <property type="molecule type" value="Genomic_DNA"/>
</dbReference>
<evidence type="ECO:0000256" key="2">
    <source>
        <dbReference type="SAM" id="Phobius"/>
    </source>
</evidence>